<dbReference type="AlphaFoldDB" id="A0AAW0L3W8"/>
<organism evidence="3 4">
    <name type="scientific">Quercus suber</name>
    <name type="common">Cork oak</name>
    <dbReference type="NCBI Taxonomy" id="58331"/>
    <lineage>
        <taxon>Eukaryota</taxon>
        <taxon>Viridiplantae</taxon>
        <taxon>Streptophyta</taxon>
        <taxon>Embryophyta</taxon>
        <taxon>Tracheophyta</taxon>
        <taxon>Spermatophyta</taxon>
        <taxon>Magnoliopsida</taxon>
        <taxon>eudicotyledons</taxon>
        <taxon>Gunneridae</taxon>
        <taxon>Pentapetalae</taxon>
        <taxon>rosids</taxon>
        <taxon>fabids</taxon>
        <taxon>Fagales</taxon>
        <taxon>Fagaceae</taxon>
        <taxon>Quercus</taxon>
    </lineage>
</organism>
<feature type="domain" description="DUF4283" evidence="1">
    <location>
        <begin position="28"/>
        <end position="101"/>
    </location>
</feature>
<dbReference type="Pfam" id="PF14111">
    <property type="entry name" value="DUF4283"/>
    <property type="match status" value="1"/>
</dbReference>
<evidence type="ECO:0000313" key="4">
    <source>
        <dbReference type="Proteomes" id="UP000237347"/>
    </source>
</evidence>
<comment type="caution">
    <text evidence="3">The sequence shown here is derived from an EMBL/GenBank/DDBJ whole genome shotgun (WGS) entry which is preliminary data.</text>
</comment>
<evidence type="ECO:0008006" key="5">
    <source>
        <dbReference type="Google" id="ProtNLM"/>
    </source>
</evidence>
<dbReference type="Pfam" id="PF14392">
    <property type="entry name" value="zf-CCHC_4"/>
    <property type="match status" value="1"/>
</dbReference>
<accession>A0AAW0L3W8</accession>
<sequence>MDDLANQWARLSLKAKENNTIDLPPTVENNSSVLVAKLFTKRRVNLEALTRTLRSMWRSVTNFEVRDLGSNTVLIIFDNDADPQKIIAQGPWTFDKYLIGLYNPVGEESVDDATFDHAPFWVQIHNLPLRRMNKVTAEAIGRTLGTIEQVDVSTTGECRGRYLRVRVRINITQPLCRGRMVNSGEAEPQWVAFQYEKLPIFCYWCGVLNHDEKTVHSGLTVAVL</sequence>
<gene>
    <name evidence="3" type="ORF">CFP56_008577</name>
</gene>
<protein>
    <recommendedName>
        <fullName evidence="5">DUF4283 domain-containing protein</fullName>
    </recommendedName>
</protein>
<dbReference type="Proteomes" id="UP000237347">
    <property type="component" value="Unassembled WGS sequence"/>
</dbReference>
<evidence type="ECO:0000313" key="3">
    <source>
        <dbReference type="EMBL" id="KAK7845980.1"/>
    </source>
</evidence>
<reference evidence="3 4" key="1">
    <citation type="journal article" date="2018" name="Sci. Data">
        <title>The draft genome sequence of cork oak.</title>
        <authorList>
            <person name="Ramos A.M."/>
            <person name="Usie A."/>
            <person name="Barbosa P."/>
            <person name="Barros P.M."/>
            <person name="Capote T."/>
            <person name="Chaves I."/>
            <person name="Simoes F."/>
            <person name="Abreu I."/>
            <person name="Carrasquinho I."/>
            <person name="Faro C."/>
            <person name="Guimaraes J.B."/>
            <person name="Mendonca D."/>
            <person name="Nobrega F."/>
            <person name="Rodrigues L."/>
            <person name="Saibo N.J.M."/>
            <person name="Varela M.C."/>
            <person name="Egas C."/>
            <person name="Matos J."/>
            <person name="Miguel C.M."/>
            <person name="Oliveira M.M."/>
            <person name="Ricardo C.P."/>
            <person name="Goncalves S."/>
        </authorList>
    </citation>
    <scope>NUCLEOTIDE SEQUENCE [LARGE SCALE GENOMIC DNA]</scope>
    <source>
        <strain evidence="4">cv. HL8</strain>
    </source>
</reference>
<evidence type="ECO:0000259" key="1">
    <source>
        <dbReference type="Pfam" id="PF14111"/>
    </source>
</evidence>
<dbReference type="InterPro" id="IPR025558">
    <property type="entry name" value="DUF4283"/>
</dbReference>
<dbReference type="PANTHER" id="PTHR31286">
    <property type="entry name" value="GLYCINE-RICH CELL WALL STRUCTURAL PROTEIN 1.8-LIKE"/>
    <property type="match status" value="1"/>
</dbReference>
<dbReference type="PANTHER" id="PTHR31286:SF167">
    <property type="entry name" value="OS09G0268800 PROTEIN"/>
    <property type="match status" value="1"/>
</dbReference>
<dbReference type="InterPro" id="IPR040256">
    <property type="entry name" value="At4g02000-like"/>
</dbReference>
<keyword evidence="4" id="KW-1185">Reference proteome</keyword>
<name>A0AAW0L3W8_QUESU</name>
<dbReference type="InterPro" id="IPR025836">
    <property type="entry name" value="Zn_knuckle_CX2CX4HX4C"/>
</dbReference>
<proteinExistence type="predicted"/>
<evidence type="ECO:0000259" key="2">
    <source>
        <dbReference type="Pfam" id="PF14392"/>
    </source>
</evidence>
<dbReference type="EMBL" id="PKMF04000162">
    <property type="protein sequence ID" value="KAK7845980.1"/>
    <property type="molecule type" value="Genomic_DNA"/>
</dbReference>
<feature type="domain" description="Zinc knuckle CX2CX4HX4C" evidence="2">
    <location>
        <begin position="169"/>
        <end position="215"/>
    </location>
</feature>